<dbReference type="AlphaFoldDB" id="A0A0S4LF05"/>
<accession>A0A0S4LF05</accession>
<proteinExistence type="predicted"/>
<organism evidence="1 2">
    <name type="scientific">Candidatus Nitrospira nitrificans</name>
    <dbReference type="NCBI Taxonomy" id="1742973"/>
    <lineage>
        <taxon>Bacteria</taxon>
        <taxon>Pseudomonadati</taxon>
        <taxon>Nitrospirota</taxon>
        <taxon>Nitrospiria</taxon>
        <taxon>Nitrospirales</taxon>
        <taxon>Nitrospiraceae</taxon>
        <taxon>Nitrospira</taxon>
    </lineage>
</organism>
<dbReference type="EMBL" id="CZPZ01000012">
    <property type="protein sequence ID" value="CUS35290.1"/>
    <property type="molecule type" value="Genomic_DNA"/>
</dbReference>
<name>A0A0S4LF05_9BACT</name>
<sequence>MLEAGLNVAGGAARMLPSTVAWSITREVSEQGVYLPHDWKLRMPPLLYTHRPTLLIQQRSRRMVHKPKWPI</sequence>
<dbReference type="STRING" id="1742973.COMA2_20190"/>
<evidence type="ECO:0000313" key="1">
    <source>
        <dbReference type="EMBL" id="CUS35290.1"/>
    </source>
</evidence>
<keyword evidence="2" id="KW-1185">Reference proteome</keyword>
<reference evidence="2" key="1">
    <citation type="submission" date="2015-10" db="EMBL/GenBank/DDBJ databases">
        <authorList>
            <person name="Luecker S."/>
            <person name="Luecker S."/>
        </authorList>
    </citation>
    <scope>NUCLEOTIDE SEQUENCE [LARGE SCALE GENOMIC DNA]</scope>
</reference>
<dbReference type="Proteomes" id="UP000198736">
    <property type="component" value="Unassembled WGS sequence"/>
</dbReference>
<evidence type="ECO:0000313" key="2">
    <source>
        <dbReference type="Proteomes" id="UP000198736"/>
    </source>
</evidence>
<gene>
    <name evidence="1" type="ORF">COMA2_20190</name>
</gene>
<protein>
    <submittedName>
        <fullName evidence="1">Uncharacterized protein</fullName>
    </submittedName>
</protein>